<evidence type="ECO:0000256" key="6">
    <source>
        <dbReference type="ARBA" id="ARBA00022801"/>
    </source>
</evidence>
<dbReference type="CDD" id="cd08662">
    <property type="entry name" value="M13"/>
    <property type="match status" value="2"/>
</dbReference>
<dbReference type="InterPro" id="IPR042089">
    <property type="entry name" value="Peptidase_M13_dom_2"/>
</dbReference>
<evidence type="ECO:0000313" key="11">
    <source>
        <dbReference type="EMBL" id="KAF7995442.1"/>
    </source>
</evidence>
<evidence type="ECO:0000256" key="7">
    <source>
        <dbReference type="ARBA" id="ARBA00022833"/>
    </source>
</evidence>
<dbReference type="PANTHER" id="PTHR11733">
    <property type="entry name" value="ZINC METALLOPROTEASE FAMILY M13 NEPRILYSIN-RELATED"/>
    <property type="match status" value="1"/>
</dbReference>
<feature type="domain" description="Peptidase M13 N-terminal" evidence="10">
    <location>
        <begin position="717"/>
        <end position="1107"/>
    </location>
</feature>
<accession>A0A834Y046</accession>
<dbReference type="Proteomes" id="UP000639338">
    <property type="component" value="Unassembled WGS sequence"/>
</dbReference>
<dbReference type="GO" id="GO:0046872">
    <property type="term" value="F:metal ion binding"/>
    <property type="evidence" value="ECO:0007669"/>
    <property type="project" value="UniProtKB-KW"/>
</dbReference>
<keyword evidence="7" id="KW-0862">Zinc</keyword>
<dbReference type="Pfam" id="PF01431">
    <property type="entry name" value="Peptidase_M13"/>
    <property type="match status" value="2"/>
</dbReference>
<dbReference type="PANTHER" id="PTHR11733:SF224">
    <property type="entry name" value="NEPRILYSIN-2"/>
    <property type="match status" value="1"/>
</dbReference>
<organism evidence="11 12">
    <name type="scientific">Aphidius gifuensis</name>
    <name type="common">Parasitoid wasp</name>
    <dbReference type="NCBI Taxonomy" id="684658"/>
    <lineage>
        <taxon>Eukaryota</taxon>
        <taxon>Metazoa</taxon>
        <taxon>Ecdysozoa</taxon>
        <taxon>Arthropoda</taxon>
        <taxon>Hexapoda</taxon>
        <taxon>Insecta</taxon>
        <taxon>Pterygota</taxon>
        <taxon>Neoptera</taxon>
        <taxon>Endopterygota</taxon>
        <taxon>Hymenoptera</taxon>
        <taxon>Apocrita</taxon>
        <taxon>Ichneumonoidea</taxon>
        <taxon>Braconidae</taxon>
        <taxon>Aphidiinae</taxon>
        <taxon>Aphidius</taxon>
    </lineage>
</organism>
<gene>
    <name evidence="11" type="ORF">HCN44_006549</name>
</gene>
<dbReference type="PRINTS" id="PR00786">
    <property type="entry name" value="NEPRILYSIN"/>
</dbReference>
<reference evidence="11 12" key="1">
    <citation type="submission" date="2020-08" db="EMBL/GenBank/DDBJ databases">
        <title>Aphidius gifuensis genome sequencing and assembly.</title>
        <authorList>
            <person name="Du Z."/>
        </authorList>
    </citation>
    <scope>NUCLEOTIDE SEQUENCE [LARGE SCALE GENOMIC DNA]</scope>
    <source>
        <strain evidence="11">YNYX2018</strain>
        <tissue evidence="11">Adults</tissue>
    </source>
</reference>
<evidence type="ECO:0000313" key="12">
    <source>
        <dbReference type="Proteomes" id="UP000639338"/>
    </source>
</evidence>
<evidence type="ECO:0000256" key="3">
    <source>
        <dbReference type="ARBA" id="ARBA00007357"/>
    </source>
</evidence>
<dbReference type="InterPro" id="IPR008753">
    <property type="entry name" value="Peptidase_M13_N"/>
</dbReference>
<dbReference type="Pfam" id="PF05649">
    <property type="entry name" value="Peptidase_M13_N"/>
    <property type="match status" value="2"/>
</dbReference>
<feature type="domain" description="Peptidase M13 N-terminal" evidence="10">
    <location>
        <begin position="44"/>
        <end position="434"/>
    </location>
</feature>
<dbReference type="SUPFAM" id="SSF55486">
    <property type="entry name" value="Metalloproteases ('zincins'), catalytic domain"/>
    <property type="match status" value="2"/>
</dbReference>
<comment type="caution">
    <text evidence="11">The sequence shown here is derived from an EMBL/GenBank/DDBJ whole genome shotgun (WGS) entry which is preliminary data.</text>
</comment>
<dbReference type="EMBL" id="JACMRX010000002">
    <property type="protein sequence ID" value="KAF7995442.1"/>
    <property type="molecule type" value="Genomic_DNA"/>
</dbReference>
<feature type="domain" description="Peptidase M13 C-terminal" evidence="9">
    <location>
        <begin position="499"/>
        <end position="704"/>
    </location>
</feature>
<evidence type="ECO:0000256" key="8">
    <source>
        <dbReference type="ARBA" id="ARBA00023049"/>
    </source>
</evidence>
<keyword evidence="5" id="KW-0479">Metal-binding</keyword>
<name>A0A834Y046_APHGI</name>
<evidence type="ECO:0000256" key="2">
    <source>
        <dbReference type="ARBA" id="ARBA00004401"/>
    </source>
</evidence>
<comment type="similarity">
    <text evidence="3">Belongs to the peptidase M13 family.</text>
</comment>
<dbReference type="InterPro" id="IPR018497">
    <property type="entry name" value="Peptidase_M13_C"/>
</dbReference>
<keyword evidence="4" id="KW-0645">Protease</keyword>
<proteinExistence type="inferred from homology"/>
<evidence type="ECO:0000256" key="4">
    <source>
        <dbReference type="ARBA" id="ARBA00022670"/>
    </source>
</evidence>
<dbReference type="GO" id="GO:0005886">
    <property type="term" value="C:plasma membrane"/>
    <property type="evidence" value="ECO:0007669"/>
    <property type="project" value="UniProtKB-SubCell"/>
</dbReference>
<protein>
    <submittedName>
        <fullName evidence="11">Uncharacterized protein</fullName>
    </submittedName>
</protein>
<dbReference type="GO" id="GO:0004222">
    <property type="term" value="F:metalloendopeptidase activity"/>
    <property type="evidence" value="ECO:0007669"/>
    <property type="project" value="InterPro"/>
</dbReference>
<dbReference type="InterPro" id="IPR000718">
    <property type="entry name" value="Peptidase_M13"/>
</dbReference>
<evidence type="ECO:0000256" key="1">
    <source>
        <dbReference type="ARBA" id="ARBA00001947"/>
    </source>
</evidence>
<dbReference type="OrthoDB" id="6475849at2759"/>
<dbReference type="PROSITE" id="PS51885">
    <property type="entry name" value="NEPRILYSIN"/>
    <property type="match status" value="1"/>
</dbReference>
<evidence type="ECO:0000256" key="5">
    <source>
        <dbReference type="ARBA" id="ARBA00022723"/>
    </source>
</evidence>
<dbReference type="InterPro" id="IPR024079">
    <property type="entry name" value="MetalloPept_cat_dom_sf"/>
</dbReference>
<evidence type="ECO:0000259" key="9">
    <source>
        <dbReference type="Pfam" id="PF01431"/>
    </source>
</evidence>
<dbReference type="GO" id="GO:0016485">
    <property type="term" value="P:protein processing"/>
    <property type="evidence" value="ECO:0007669"/>
    <property type="project" value="TreeGrafter"/>
</dbReference>
<evidence type="ECO:0000259" key="10">
    <source>
        <dbReference type="Pfam" id="PF05649"/>
    </source>
</evidence>
<feature type="domain" description="Peptidase M13 C-terminal" evidence="9">
    <location>
        <begin position="1172"/>
        <end position="1377"/>
    </location>
</feature>
<keyword evidence="12" id="KW-1185">Reference proteome</keyword>
<keyword evidence="8" id="KW-0482">Metalloprotease</keyword>
<comment type="cofactor">
    <cofactor evidence="1">
        <name>Zn(2+)</name>
        <dbReference type="ChEBI" id="CHEBI:29105"/>
    </cofactor>
</comment>
<dbReference type="Gene3D" id="3.40.390.10">
    <property type="entry name" value="Collagenase (Catalytic Domain)"/>
    <property type="match status" value="2"/>
</dbReference>
<keyword evidence="6" id="KW-0378">Hydrolase</keyword>
<dbReference type="Gene3D" id="1.10.1380.10">
    <property type="entry name" value="Neutral endopeptidase , domain2"/>
    <property type="match status" value="2"/>
</dbReference>
<comment type="subcellular location">
    <subcellularLocation>
        <location evidence="2">Cell membrane</location>
        <topology evidence="2">Single-pass type II membrane protein</topology>
    </subcellularLocation>
</comment>
<sequence>MSHILSPYAQKSIDDYNENFCSSPACMEIARSIKTKMNDSADYCDDFYNYVCGGFVNSTLIPDDKNSVNIFITLNDKVTKQLNTIISRPSQPDEPEIFKLAKSLYKICMDTNAIEEQGVKPLFDYVEQLGGWPVLKKDNEWDESLFNWKENIAQILENKFWVTGFFGFYQTIDIKNNTRRVIGLSDYNAGLARKNLIKGLEDKSVLNYFNYMVNMSVALGAEQEHAEEELKEALEFEIKLTNLTRPDEDYRDQTLAYNPMTLGDLAKRYPYFEWKKYFNYELSPSNISVDNDEIIIVSNPDYFDKLDELIDSTPKKTQANLLIWKEIRSLSGFLNKNIREVNGNYAKIRTGIIKGTPRWMKCTNTVSSTFSIATNALYVREYFKKESKDNVAVMIKNIHNQFIKLLNSTSWLDEETRINAIKKAEKINQFVAYPDELLNNSIINDYHKAFENFEMIGDSYLESSSNLDFFGNKIGWSELREKNVPNMWDSFATRSSTANAFYSSSENSIMLPAGILQGEFFNNELPKYMNYGAIGGVVGHEIMHAFDDQGKQYDADGNVFDWWSNSTNEQYKKKAQCIIDQYGNYTVKEINMNINGINTQGENIADNGGIKAVYLAYNDWSSNNELEKKLPGFNFNSRQMFWVAYANTWCSKSRLESQKLRLIYDNHSPSEFRVNGPLSNIEEFSTDFGCPIGSKMNPEKKCTICIKAKMNDSADYCDDFYNYVCGGFVNSTLIPDDKNSVSIATPLEDIVLKQLNTIISRPSQPDEPEIFKLAKSLYKICMDIDAIEEQGVKPLFDYVEQLGGWPVLKKDNEWNESLFNWKENIAQISKNKFWLTSFFRFYKTVDIKNNTRRVIGLSDYNARLARENLVKGLEDKSVINYFNYMVNMSVALGAEQEHAEEELKEALEFEIKLTNLTRPNEDYRDKNLAYNPMTLGDLAKKYPYFEWKKYLNHLLSPSNISVNDDEIIIVTKPGYFDKLDKLIDSTPKKIQANLVIWKEIRRLSRYLNENIRKVNVNYEKIKTGIIKITPRWMKCTHTVSSTFSIATNALYVREYFKKESKDNVAVMVKNIHNQFIKLLNSTSWLDEETRINAIKKAEKINQFVAYPDELLNNSIINDYHKAFENFEMIGDSYVESFLNLGFFVNKIGWSEFREKYVPNMWDSFAAMSSMVNAFYSPPENSIMLPAGILQGEFFNNELPKYMNYGAIGGVVGHEIMHAFDDQGKQFDAYGNVLNWWSNSTNEQYKKKAQCIIDQYGNYTIKEINLNINGINTQGENIADNGGIKAAYLAYNAWSNNNELEKKLPGFDFNHRQMFWISYANTWCAKTRRETQKLKLTTDTHSPSEFRVNGPLSNTEEFSTDFGCPIGSKMNPEKKCTIW</sequence>